<name>A0A9P4TDM5_CURKU</name>
<organism evidence="4 5">
    <name type="scientific">Curvularia kusanoi</name>
    <name type="common">Cochliobolus kusanoi</name>
    <dbReference type="NCBI Taxonomy" id="90978"/>
    <lineage>
        <taxon>Eukaryota</taxon>
        <taxon>Fungi</taxon>
        <taxon>Dikarya</taxon>
        <taxon>Ascomycota</taxon>
        <taxon>Pezizomycotina</taxon>
        <taxon>Dothideomycetes</taxon>
        <taxon>Pleosporomycetidae</taxon>
        <taxon>Pleosporales</taxon>
        <taxon>Pleosporineae</taxon>
        <taxon>Pleosporaceae</taxon>
        <taxon>Curvularia</taxon>
    </lineage>
</organism>
<proteinExistence type="predicted"/>
<sequence>MSDYQVYLAEMKGKSLYRQGFAEGQATCPSSTTVDPNLVLVLLFSLSVWLVFLSFALKMTDNFPELPHWLNPTRICSALFNIPASISHRYSQIGRTTALSKAFTDLRTEVTHQKTLFEELERNKALSDANYMLHIRSLTRGRIDQIHRLHVTSEWLTGARKDLVAATTLVSTLQNSLDIKESALAALRQDNDMLRQSLAAAQQETMKHSVALNVLSSSNWQIGWEKRELEDKIEELEWRNEELERVNVNWVNTLHALHERPPRPVLRIDTNVPPAPPPSSEAEEESEYADEEKTPTPNFSQPFLPLAPTATSIPTNTSVPVVVPRPFAPLTQILQDQDRITSLERTLAERDYTLSNKDTIIRTLNKAVEAQRGRIASFHKEVLGYKSEIGGYRNEIEEYKGKIEDFEEEIKEYACEVEEYEKDIEWRDDLIECNGDELEWVYWRLGYLQNFANDMMKVALWEGKGFEDDEIEEMEMEEEEGNYYEGMERHWAEMIEDDHFCDGEEECEDDEDDENDFEVLSAEDFTSL</sequence>
<evidence type="ECO:0000256" key="2">
    <source>
        <dbReference type="SAM" id="MobiDB-lite"/>
    </source>
</evidence>
<feature type="compositionally biased region" description="Acidic residues" evidence="2">
    <location>
        <begin position="281"/>
        <end position="290"/>
    </location>
</feature>
<keyword evidence="5" id="KW-1185">Reference proteome</keyword>
<keyword evidence="1" id="KW-0175">Coiled coil</keyword>
<evidence type="ECO:0000256" key="1">
    <source>
        <dbReference type="SAM" id="Coils"/>
    </source>
</evidence>
<dbReference type="AlphaFoldDB" id="A0A9P4TDM5"/>
<keyword evidence="3" id="KW-0812">Transmembrane</keyword>
<feature type="coiled-coil region" evidence="1">
    <location>
        <begin position="170"/>
        <end position="253"/>
    </location>
</feature>
<evidence type="ECO:0000313" key="4">
    <source>
        <dbReference type="EMBL" id="KAF3001483.1"/>
    </source>
</evidence>
<feature type="region of interest" description="Disordered" evidence="2">
    <location>
        <begin position="503"/>
        <end position="528"/>
    </location>
</feature>
<feature type="compositionally biased region" description="Acidic residues" evidence="2">
    <location>
        <begin position="503"/>
        <end position="517"/>
    </location>
</feature>
<feature type="transmembrane region" description="Helical" evidence="3">
    <location>
        <begin position="38"/>
        <end position="57"/>
    </location>
</feature>
<evidence type="ECO:0000256" key="3">
    <source>
        <dbReference type="SAM" id="Phobius"/>
    </source>
</evidence>
<dbReference type="Gene3D" id="1.20.5.730">
    <property type="entry name" value="Single helix bin"/>
    <property type="match status" value="1"/>
</dbReference>
<reference evidence="4" key="1">
    <citation type="submission" date="2019-04" db="EMBL/GenBank/DDBJ databases">
        <title>Sequencing of skin fungus with MAO and IRED activity.</title>
        <authorList>
            <person name="Marsaioli A.J."/>
            <person name="Bonatto J.M.C."/>
            <person name="Reis Junior O."/>
        </authorList>
    </citation>
    <scope>NUCLEOTIDE SEQUENCE</scope>
    <source>
        <strain evidence="4">30M1</strain>
    </source>
</reference>
<dbReference type="OrthoDB" id="10255522at2759"/>
<feature type="region of interest" description="Disordered" evidence="2">
    <location>
        <begin position="264"/>
        <end position="299"/>
    </location>
</feature>
<accession>A0A9P4TDM5</accession>
<evidence type="ECO:0000313" key="5">
    <source>
        <dbReference type="Proteomes" id="UP000801428"/>
    </source>
</evidence>
<dbReference type="Proteomes" id="UP000801428">
    <property type="component" value="Unassembled WGS sequence"/>
</dbReference>
<keyword evidence="3" id="KW-1133">Transmembrane helix</keyword>
<keyword evidence="3" id="KW-0472">Membrane</keyword>
<gene>
    <name evidence="4" type="ORF">E8E13_008648</name>
</gene>
<feature type="coiled-coil region" evidence="1">
    <location>
        <begin position="389"/>
        <end position="423"/>
    </location>
</feature>
<protein>
    <submittedName>
        <fullName evidence="4">Uncharacterized protein</fullName>
    </submittedName>
</protein>
<dbReference type="EMBL" id="SWKU01000013">
    <property type="protein sequence ID" value="KAF3001483.1"/>
    <property type="molecule type" value="Genomic_DNA"/>
</dbReference>
<comment type="caution">
    <text evidence="4">The sequence shown here is derived from an EMBL/GenBank/DDBJ whole genome shotgun (WGS) entry which is preliminary data.</text>
</comment>